<dbReference type="InterPro" id="IPR015898">
    <property type="entry name" value="G-protein_gamma-like_dom"/>
</dbReference>
<dbReference type="AlphaFoldDB" id="A0A835MZJ2"/>
<gene>
    <name evidence="9" type="ORF">SADUNF_Sadunf05G0160500</name>
</gene>
<dbReference type="EMBL" id="JADGMS010000005">
    <property type="protein sequence ID" value="KAF9682940.1"/>
    <property type="molecule type" value="Genomic_DNA"/>
</dbReference>
<keyword evidence="10" id="KW-1185">Reference proteome</keyword>
<dbReference type="OrthoDB" id="1934467at2759"/>
<feature type="coiled-coil region" evidence="6">
    <location>
        <begin position="34"/>
        <end position="61"/>
    </location>
</feature>
<protein>
    <recommendedName>
        <fullName evidence="8">G protein gamma domain-containing protein</fullName>
    </recommendedName>
</protein>
<dbReference type="InterPro" id="IPR045878">
    <property type="entry name" value="GG1/2"/>
</dbReference>
<sequence>MAEKGVESETASSVDEQVSGGGGSASAGADTRGKHRILAELKRVEQEMKFLETEREITRSLVELDDCVGKMILSDWILSSLSMLMEELEELEKTDNVSSVCEELLRNVENIRDPLISLTYGPANPLWDRWFEGPQKSQGCMCRIL</sequence>
<dbReference type="SMART" id="SM01224">
    <property type="entry name" value="G_gamma"/>
    <property type="match status" value="1"/>
</dbReference>
<evidence type="ECO:0000256" key="4">
    <source>
        <dbReference type="ARBA" id="ARBA00023136"/>
    </source>
</evidence>
<comment type="subcellular location">
    <subcellularLocation>
        <location evidence="1">Cell membrane</location>
    </subcellularLocation>
</comment>
<evidence type="ECO:0000256" key="2">
    <source>
        <dbReference type="ARBA" id="ARBA00022475"/>
    </source>
</evidence>
<keyword evidence="5" id="KW-0807">Transducer</keyword>
<evidence type="ECO:0000313" key="10">
    <source>
        <dbReference type="Proteomes" id="UP000657918"/>
    </source>
</evidence>
<evidence type="ECO:0000256" key="7">
    <source>
        <dbReference type="SAM" id="MobiDB-lite"/>
    </source>
</evidence>
<keyword evidence="4" id="KW-0472">Membrane</keyword>
<feature type="domain" description="G protein gamma" evidence="8">
    <location>
        <begin position="78"/>
        <end position="145"/>
    </location>
</feature>
<keyword evidence="2" id="KW-1003">Cell membrane</keyword>
<organism evidence="9 10">
    <name type="scientific">Salix dunnii</name>
    <dbReference type="NCBI Taxonomy" id="1413687"/>
    <lineage>
        <taxon>Eukaryota</taxon>
        <taxon>Viridiplantae</taxon>
        <taxon>Streptophyta</taxon>
        <taxon>Embryophyta</taxon>
        <taxon>Tracheophyta</taxon>
        <taxon>Spermatophyta</taxon>
        <taxon>Magnoliopsida</taxon>
        <taxon>eudicotyledons</taxon>
        <taxon>Gunneridae</taxon>
        <taxon>Pentapetalae</taxon>
        <taxon>rosids</taxon>
        <taxon>fabids</taxon>
        <taxon>Malpighiales</taxon>
        <taxon>Salicaceae</taxon>
        <taxon>Saliceae</taxon>
        <taxon>Salix</taxon>
    </lineage>
</organism>
<dbReference type="Proteomes" id="UP000657918">
    <property type="component" value="Unassembled WGS sequence"/>
</dbReference>
<dbReference type="GO" id="GO:0007165">
    <property type="term" value="P:signal transduction"/>
    <property type="evidence" value="ECO:0007669"/>
    <property type="project" value="UniProtKB-KW"/>
</dbReference>
<comment type="caution">
    <text evidence="9">The sequence shown here is derived from an EMBL/GenBank/DDBJ whole genome shotgun (WGS) entry which is preliminary data.</text>
</comment>
<evidence type="ECO:0000256" key="3">
    <source>
        <dbReference type="ARBA" id="ARBA00023054"/>
    </source>
</evidence>
<dbReference type="PANTHER" id="PTHR35129">
    <property type="entry name" value="GUANINE NUCLEOTIDE-BINDING PROTEIN SUBUNIT GAMMA 1"/>
    <property type="match status" value="1"/>
</dbReference>
<evidence type="ECO:0000313" key="9">
    <source>
        <dbReference type="EMBL" id="KAF9682940.1"/>
    </source>
</evidence>
<evidence type="ECO:0000256" key="1">
    <source>
        <dbReference type="ARBA" id="ARBA00004236"/>
    </source>
</evidence>
<dbReference type="PANTHER" id="PTHR35129:SF1">
    <property type="entry name" value="GUANINE NUCLEOTIDE-BINDING PROTEIN SUBUNIT GAMMA 1"/>
    <property type="match status" value="1"/>
</dbReference>
<evidence type="ECO:0000259" key="8">
    <source>
        <dbReference type="SMART" id="SM01224"/>
    </source>
</evidence>
<name>A0A835MZJ2_9ROSI</name>
<reference evidence="9 10" key="1">
    <citation type="submission" date="2020-10" db="EMBL/GenBank/DDBJ databases">
        <title>Plant Genome Project.</title>
        <authorList>
            <person name="Zhang R.-G."/>
        </authorList>
    </citation>
    <scope>NUCLEOTIDE SEQUENCE [LARGE SCALE GENOMIC DNA]</scope>
    <source>
        <strain evidence="9">FAFU-HL-1</strain>
        <tissue evidence="9">Leaf</tissue>
    </source>
</reference>
<proteinExistence type="predicted"/>
<dbReference type="GO" id="GO:0005886">
    <property type="term" value="C:plasma membrane"/>
    <property type="evidence" value="ECO:0007669"/>
    <property type="project" value="UniProtKB-SubCell"/>
</dbReference>
<keyword evidence="3 6" id="KW-0175">Coiled coil</keyword>
<accession>A0A835MZJ2</accession>
<evidence type="ECO:0000256" key="5">
    <source>
        <dbReference type="ARBA" id="ARBA00023224"/>
    </source>
</evidence>
<feature type="region of interest" description="Disordered" evidence="7">
    <location>
        <begin position="1"/>
        <end position="31"/>
    </location>
</feature>
<evidence type="ECO:0000256" key="6">
    <source>
        <dbReference type="SAM" id="Coils"/>
    </source>
</evidence>